<name>A0ABR3ZVX9_9LECA</name>
<evidence type="ECO:0000313" key="2">
    <source>
        <dbReference type="Proteomes" id="UP001590950"/>
    </source>
</evidence>
<protein>
    <submittedName>
        <fullName evidence="1">Uncharacterized protein</fullName>
    </submittedName>
</protein>
<dbReference type="EMBL" id="JBEFKJ010000037">
    <property type="protein sequence ID" value="KAL2037767.1"/>
    <property type="molecule type" value="Genomic_DNA"/>
</dbReference>
<reference evidence="1 2" key="1">
    <citation type="submission" date="2024-09" db="EMBL/GenBank/DDBJ databases">
        <title>Rethinking Asexuality: The Enigmatic Case of Functional Sexual Genes in Lepraria (Stereocaulaceae).</title>
        <authorList>
            <person name="Doellman M."/>
            <person name="Sun Y."/>
            <person name="Barcenas-Pena A."/>
            <person name="Lumbsch H.T."/>
            <person name="Grewe F."/>
        </authorList>
    </citation>
    <scope>NUCLEOTIDE SEQUENCE [LARGE SCALE GENOMIC DNA]</scope>
    <source>
        <strain evidence="1 2">Mercado 3170</strain>
    </source>
</reference>
<sequence length="132" mass="15202">MCEDSTSAPLRSEAGLTSDVCEQPAEDVLTLPQQWLTTMWNESYINISSNGNVAGSDELHRLLLKIFHDSIKIMRIWRGYWELGVTIYNSVGWNEQRVCFKTLHDQEEYEKVQNRSSRELGAELLDSEFPCT</sequence>
<gene>
    <name evidence="1" type="ORF">N7G274_009492</name>
</gene>
<evidence type="ECO:0000313" key="1">
    <source>
        <dbReference type="EMBL" id="KAL2037767.1"/>
    </source>
</evidence>
<comment type="caution">
    <text evidence="1">The sequence shown here is derived from an EMBL/GenBank/DDBJ whole genome shotgun (WGS) entry which is preliminary data.</text>
</comment>
<organism evidence="1 2">
    <name type="scientific">Stereocaulon virgatum</name>
    <dbReference type="NCBI Taxonomy" id="373712"/>
    <lineage>
        <taxon>Eukaryota</taxon>
        <taxon>Fungi</taxon>
        <taxon>Dikarya</taxon>
        <taxon>Ascomycota</taxon>
        <taxon>Pezizomycotina</taxon>
        <taxon>Lecanoromycetes</taxon>
        <taxon>OSLEUM clade</taxon>
        <taxon>Lecanoromycetidae</taxon>
        <taxon>Lecanorales</taxon>
        <taxon>Lecanorineae</taxon>
        <taxon>Stereocaulaceae</taxon>
        <taxon>Stereocaulon</taxon>
    </lineage>
</organism>
<proteinExistence type="predicted"/>
<dbReference type="Proteomes" id="UP001590950">
    <property type="component" value="Unassembled WGS sequence"/>
</dbReference>
<accession>A0ABR3ZVX9</accession>
<keyword evidence="2" id="KW-1185">Reference proteome</keyword>